<dbReference type="EMBL" id="SMAR01000043">
    <property type="protein sequence ID" value="TCT31086.1"/>
    <property type="molecule type" value="Genomic_DNA"/>
</dbReference>
<proteinExistence type="predicted"/>
<dbReference type="Proteomes" id="UP000295097">
    <property type="component" value="Unassembled WGS sequence"/>
</dbReference>
<name>A0A4R3NHA5_9HYPH</name>
<comment type="caution">
    <text evidence="2">The sequence shown here is derived from an EMBL/GenBank/DDBJ whole genome shotgun (WGS) entry which is preliminary data.</text>
</comment>
<evidence type="ECO:0008006" key="4">
    <source>
        <dbReference type="Google" id="ProtNLM"/>
    </source>
</evidence>
<accession>A0A4R3NHA5</accession>
<protein>
    <recommendedName>
        <fullName evidence="4">Tetratricopeptide repeat protein</fullName>
    </recommendedName>
</protein>
<keyword evidence="3" id="KW-1185">Reference proteome</keyword>
<gene>
    <name evidence="2" type="ORF">EDC90_10431</name>
</gene>
<evidence type="ECO:0000313" key="2">
    <source>
        <dbReference type="EMBL" id="TCT31086.1"/>
    </source>
</evidence>
<feature type="region of interest" description="Disordered" evidence="1">
    <location>
        <begin position="51"/>
        <end position="113"/>
    </location>
</feature>
<dbReference type="OrthoDB" id="7324591at2"/>
<evidence type="ECO:0000256" key="1">
    <source>
        <dbReference type="SAM" id="MobiDB-lite"/>
    </source>
</evidence>
<sequence>MKLAYFALTAAAIAMIGAVGIHGTGRNKDQPLSLQQDTGDFQTAYDRIVERDPAEQMRPVSSDGFSSVPEAQAQQTSPNLRNLSEVSPTQSGNDNNAAPAEADRAPNQPDEPSLKVDESALRYFAQQGDLERLQAEISRLRSLYPNWTPPANPLAVEDGEDDQMNAMWQAYAQGDYAKVNEMIRQRQQEEPDWTPPADLLDRLNLAETRQKLLKAADAGNYQQVIDLASQAPGLLTCSEINILWQVGEAFAKTEKLSRAVDAYSYILKNCDKPEERFATMQKAMQLLPFSDVKTLLTYERTDDAGGPEFQEIRDELLRKRFAEAGADESITVAPEDLDHMETLANTSGDPDDAELLAWYFLQRGSDAAAEEWFRKANAEGGSATTAQGLALILIGQDRASEAENIMYPWRNDSDQAMDTYLNAVVNMLGRIPREEYSDEVLKRMSEVVSETKSTTAAQQFGWYSNDMGQPLAGLQWFEASLSWEPWDEPAAYGVTMMLNRLNYRPGVYQMQKIWAPYSERIAWLYDPNAPVATLDDLKATVFQLTTVKQNNGTSRTVAVPISEIDLATGVETPLGGAMQSTGAPAPSDGAGNMPGVSLTAPLYAPGSNPPPEAAGEEGEPQTVNYVPEYYRYYYGQTGSDDCGTTIKMRFRDNLGETLRRSCVGGRA</sequence>
<dbReference type="RefSeq" id="WP_132313963.1">
    <property type="nucleotide sequence ID" value="NZ_SMAR01000043.1"/>
</dbReference>
<organism evidence="2 3">
    <name type="scientific">Martelella mediterranea</name>
    <dbReference type="NCBI Taxonomy" id="293089"/>
    <lineage>
        <taxon>Bacteria</taxon>
        <taxon>Pseudomonadati</taxon>
        <taxon>Pseudomonadota</taxon>
        <taxon>Alphaproteobacteria</taxon>
        <taxon>Hyphomicrobiales</taxon>
        <taxon>Aurantimonadaceae</taxon>
        <taxon>Martelella</taxon>
    </lineage>
</organism>
<dbReference type="SUPFAM" id="SSF48452">
    <property type="entry name" value="TPR-like"/>
    <property type="match status" value="1"/>
</dbReference>
<reference evidence="2 3" key="1">
    <citation type="submission" date="2019-03" db="EMBL/GenBank/DDBJ databases">
        <title>Freshwater and sediment microbial communities from various areas in North America, analyzing microbe dynamics in response to fracking.</title>
        <authorList>
            <person name="Lamendella R."/>
        </authorList>
    </citation>
    <scope>NUCLEOTIDE SEQUENCE [LARGE SCALE GENOMIC DNA]</scope>
    <source>
        <strain evidence="2 3">175.2</strain>
    </source>
</reference>
<dbReference type="InterPro" id="IPR011990">
    <property type="entry name" value="TPR-like_helical_dom_sf"/>
</dbReference>
<feature type="region of interest" description="Disordered" evidence="1">
    <location>
        <begin position="596"/>
        <end position="620"/>
    </location>
</feature>
<feature type="compositionally biased region" description="Polar residues" evidence="1">
    <location>
        <begin position="72"/>
        <end position="96"/>
    </location>
</feature>
<evidence type="ECO:0000313" key="3">
    <source>
        <dbReference type="Proteomes" id="UP000295097"/>
    </source>
</evidence>
<dbReference type="AlphaFoldDB" id="A0A4R3NHA5"/>